<evidence type="ECO:0000259" key="16">
    <source>
        <dbReference type="Pfam" id="PF00156"/>
    </source>
</evidence>
<evidence type="ECO:0000256" key="6">
    <source>
        <dbReference type="ARBA" id="ARBA00022490"/>
    </source>
</evidence>
<dbReference type="NCBIfam" id="TIGR01203">
    <property type="entry name" value="HGPRTase"/>
    <property type="match status" value="1"/>
</dbReference>
<keyword evidence="9 15" id="KW-0479">Metal-binding</keyword>
<dbReference type="CDD" id="cd06223">
    <property type="entry name" value="PRTases_typeI"/>
    <property type="match status" value="1"/>
</dbReference>
<evidence type="ECO:0000256" key="5">
    <source>
        <dbReference type="ARBA" id="ARBA00011895"/>
    </source>
</evidence>
<sequence>MNKKNDKLIINGDTFIPLLTEEQIQRRVKELGEEISNDYKGKVPVFIGVLNGAFIFMSDLIKNVDLECEIDFFKLSSYGDSKISSGKVKLLKELNCDVNGRDIIIVEDIVDTGLSIKYIEELFSRHTPKSMKVVSLLVKPESLKYDVKIDYIGFKIPSQFVIGYGLDYQQKYRNLSSIYVLSE</sequence>
<dbReference type="GO" id="GO:0004422">
    <property type="term" value="F:hypoxanthine phosphoribosyltransferase activity"/>
    <property type="evidence" value="ECO:0007669"/>
    <property type="project" value="InterPro"/>
</dbReference>
<dbReference type="PANTHER" id="PTHR43340:SF1">
    <property type="entry name" value="HYPOXANTHINE PHOSPHORIBOSYLTRANSFERASE"/>
    <property type="match status" value="1"/>
</dbReference>
<dbReference type="GO" id="GO:0032264">
    <property type="term" value="P:IMP salvage"/>
    <property type="evidence" value="ECO:0007669"/>
    <property type="project" value="UniProtKB-UniPathway"/>
</dbReference>
<dbReference type="Pfam" id="PF00156">
    <property type="entry name" value="Pribosyltran"/>
    <property type="match status" value="1"/>
</dbReference>
<comment type="subcellular location">
    <subcellularLocation>
        <location evidence="2 15">Cytoplasm</location>
    </subcellularLocation>
</comment>
<evidence type="ECO:0000256" key="15">
    <source>
        <dbReference type="RuleBase" id="RU364099"/>
    </source>
</evidence>
<dbReference type="InterPro" id="IPR050408">
    <property type="entry name" value="HGPRT"/>
</dbReference>
<evidence type="ECO:0000256" key="12">
    <source>
        <dbReference type="ARBA" id="ARBA00022842"/>
    </source>
</evidence>
<name>A0A7V2ZID4_9BACT</name>
<dbReference type="GO" id="GO:0032263">
    <property type="term" value="P:GMP salvage"/>
    <property type="evidence" value="ECO:0007669"/>
    <property type="project" value="TreeGrafter"/>
</dbReference>
<keyword evidence="8 15" id="KW-0808">Transferase</keyword>
<dbReference type="Gene3D" id="3.40.50.2020">
    <property type="match status" value="1"/>
</dbReference>
<dbReference type="GO" id="GO:0052657">
    <property type="term" value="F:guanine phosphoribosyltransferase activity"/>
    <property type="evidence" value="ECO:0007669"/>
    <property type="project" value="UniProtKB-ARBA"/>
</dbReference>
<evidence type="ECO:0000313" key="17">
    <source>
        <dbReference type="EMBL" id="HFI90536.1"/>
    </source>
</evidence>
<evidence type="ECO:0000256" key="11">
    <source>
        <dbReference type="ARBA" id="ARBA00022741"/>
    </source>
</evidence>
<evidence type="ECO:0000256" key="9">
    <source>
        <dbReference type="ARBA" id="ARBA00022723"/>
    </source>
</evidence>
<evidence type="ECO:0000256" key="1">
    <source>
        <dbReference type="ARBA" id="ARBA00001946"/>
    </source>
</evidence>
<organism evidence="17">
    <name type="scientific">Ignavibacterium album</name>
    <dbReference type="NCBI Taxonomy" id="591197"/>
    <lineage>
        <taxon>Bacteria</taxon>
        <taxon>Pseudomonadati</taxon>
        <taxon>Ignavibacteriota</taxon>
        <taxon>Ignavibacteria</taxon>
        <taxon>Ignavibacteriales</taxon>
        <taxon>Ignavibacteriaceae</taxon>
        <taxon>Ignavibacterium</taxon>
    </lineage>
</organism>
<dbReference type="AlphaFoldDB" id="A0A7V2ZID4"/>
<comment type="caution">
    <text evidence="17">The sequence shown here is derived from an EMBL/GenBank/DDBJ whole genome shotgun (WGS) entry which is preliminary data.</text>
</comment>
<dbReference type="FunFam" id="3.40.50.2020:FF:000006">
    <property type="entry name" value="Hypoxanthine phosphoribosyltransferase"/>
    <property type="match status" value="1"/>
</dbReference>
<dbReference type="GO" id="GO:0000287">
    <property type="term" value="F:magnesium ion binding"/>
    <property type="evidence" value="ECO:0007669"/>
    <property type="project" value="TreeGrafter"/>
</dbReference>
<dbReference type="InterPro" id="IPR029057">
    <property type="entry name" value="PRTase-like"/>
</dbReference>
<evidence type="ECO:0000256" key="4">
    <source>
        <dbReference type="ARBA" id="ARBA00008391"/>
    </source>
</evidence>
<keyword evidence="10 15" id="KW-0660">Purine salvage</keyword>
<evidence type="ECO:0000256" key="7">
    <source>
        <dbReference type="ARBA" id="ARBA00022676"/>
    </source>
</evidence>
<evidence type="ECO:0000256" key="2">
    <source>
        <dbReference type="ARBA" id="ARBA00004496"/>
    </source>
</evidence>
<comment type="similarity">
    <text evidence="4 15">Belongs to the purine/pyrimidine phosphoribosyltransferase family.</text>
</comment>
<dbReference type="GO" id="GO:0000166">
    <property type="term" value="F:nucleotide binding"/>
    <property type="evidence" value="ECO:0007669"/>
    <property type="project" value="UniProtKB-KW"/>
</dbReference>
<evidence type="ECO:0000256" key="13">
    <source>
        <dbReference type="ARBA" id="ARBA00048811"/>
    </source>
</evidence>
<comment type="pathway">
    <text evidence="3 15">Purine metabolism; IMP biosynthesis via salvage pathway; IMP from hypoxanthine: step 1/1.</text>
</comment>
<dbReference type="GO" id="GO:0006166">
    <property type="term" value="P:purine ribonucleoside salvage"/>
    <property type="evidence" value="ECO:0007669"/>
    <property type="project" value="UniProtKB-KW"/>
</dbReference>
<dbReference type="InterPro" id="IPR005904">
    <property type="entry name" value="Hxn_phspho_trans"/>
</dbReference>
<comment type="catalytic activity">
    <reaction evidence="14">
        <text>IMP + diphosphate = hypoxanthine + 5-phospho-alpha-D-ribose 1-diphosphate</text>
        <dbReference type="Rhea" id="RHEA:17973"/>
        <dbReference type="ChEBI" id="CHEBI:17368"/>
        <dbReference type="ChEBI" id="CHEBI:33019"/>
        <dbReference type="ChEBI" id="CHEBI:58017"/>
        <dbReference type="ChEBI" id="CHEBI:58053"/>
        <dbReference type="EC" id="2.4.2.8"/>
    </reaction>
    <physiologicalReaction direction="right-to-left" evidence="14">
        <dbReference type="Rhea" id="RHEA:17975"/>
    </physiologicalReaction>
</comment>
<keyword evidence="11 15" id="KW-0547">Nucleotide-binding</keyword>
<reference evidence="17" key="1">
    <citation type="journal article" date="2020" name="mSystems">
        <title>Genome- and Community-Level Interaction Insights into Carbon Utilization and Element Cycling Functions of Hydrothermarchaeota in Hydrothermal Sediment.</title>
        <authorList>
            <person name="Zhou Z."/>
            <person name="Liu Y."/>
            <person name="Xu W."/>
            <person name="Pan J."/>
            <person name="Luo Z.H."/>
            <person name="Li M."/>
        </authorList>
    </citation>
    <scope>NUCLEOTIDE SEQUENCE [LARGE SCALE GENOMIC DNA]</scope>
    <source>
        <strain evidence="17">SpSt-479</strain>
    </source>
</reference>
<evidence type="ECO:0000256" key="14">
    <source>
        <dbReference type="ARBA" id="ARBA00049402"/>
    </source>
</evidence>
<dbReference type="EMBL" id="DSUJ01000008">
    <property type="protein sequence ID" value="HFI90536.1"/>
    <property type="molecule type" value="Genomic_DNA"/>
</dbReference>
<keyword evidence="12 15" id="KW-0460">Magnesium</keyword>
<dbReference type="InterPro" id="IPR000836">
    <property type="entry name" value="PRTase_dom"/>
</dbReference>
<protein>
    <recommendedName>
        <fullName evidence="5 15">Hypoxanthine phosphoribosyltransferase</fullName>
        <ecNumber evidence="5 15">2.4.2.8</ecNumber>
    </recommendedName>
</protein>
<dbReference type="EC" id="2.4.2.8" evidence="5 15"/>
<proteinExistence type="inferred from homology"/>
<dbReference type="GO" id="GO:0046100">
    <property type="term" value="P:hypoxanthine metabolic process"/>
    <property type="evidence" value="ECO:0007669"/>
    <property type="project" value="TreeGrafter"/>
</dbReference>
<dbReference type="GO" id="GO:0006178">
    <property type="term" value="P:guanine salvage"/>
    <property type="evidence" value="ECO:0007669"/>
    <property type="project" value="TreeGrafter"/>
</dbReference>
<dbReference type="SUPFAM" id="SSF53271">
    <property type="entry name" value="PRTase-like"/>
    <property type="match status" value="1"/>
</dbReference>
<gene>
    <name evidence="17" type="primary">hpt</name>
    <name evidence="17" type="ORF">ENS31_03270</name>
</gene>
<comment type="catalytic activity">
    <reaction evidence="13">
        <text>GMP + diphosphate = guanine + 5-phospho-alpha-D-ribose 1-diphosphate</text>
        <dbReference type="Rhea" id="RHEA:25424"/>
        <dbReference type="ChEBI" id="CHEBI:16235"/>
        <dbReference type="ChEBI" id="CHEBI:33019"/>
        <dbReference type="ChEBI" id="CHEBI:58017"/>
        <dbReference type="ChEBI" id="CHEBI:58115"/>
        <dbReference type="EC" id="2.4.2.8"/>
    </reaction>
    <physiologicalReaction direction="right-to-left" evidence="13">
        <dbReference type="Rhea" id="RHEA:25426"/>
    </physiologicalReaction>
</comment>
<keyword evidence="7 15" id="KW-0328">Glycosyltransferase</keyword>
<evidence type="ECO:0000256" key="10">
    <source>
        <dbReference type="ARBA" id="ARBA00022726"/>
    </source>
</evidence>
<comment type="cofactor">
    <cofactor evidence="1 15">
        <name>Mg(2+)</name>
        <dbReference type="ChEBI" id="CHEBI:18420"/>
    </cofactor>
</comment>
<keyword evidence="6 15" id="KW-0963">Cytoplasm</keyword>
<accession>A0A7V2ZID4</accession>
<feature type="domain" description="Phosphoribosyltransferase" evidence="16">
    <location>
        <begin position="22"/>
        <end position="169"/>
    </location>
</feature>
<evidence type="ECO:0000256" key="8">
    <source>
        <dbReference type="ARBA" id="ARBA00022679"/>
    </source>
</evidence>
<dbReference type="GO" id="GO:0005829">
    <property type="term" value="C:cytosol"/>
    <property type="evidence" value="ECO:0007669"/>
    <property type="project" value="TreeGrafter"/>
</dbReference>
<evidence type="ECO:0000256" key="3">
    <source>
        <dbReference type="ARBA" id="ARBA00004669"/>
    </source>
</evidence>
<dbReference type="PANTHER" id="PTHR43340">
    <property type="entry name" value="HYPOXANTHINE-GUANINE PHOSPHORIBOSYLTRANSFERASE"/>
    <property type="match status" value="1"/>
</dbReference>
<dbReference type="UniPathway" id="UPA00591">
    <property type="reaction ID" value="UER00648"/>
</dbReference>